<proteinExistence type="inferred from homology"/>
<keyword evidence="5" id="KW-0472">Membrane</keyword>
<keyword evidence="7 9" id="KW-1015">Disulfide bond</keyword>
<feature type="disulfide bond" evidence="9">
    <location>
        <begin position="45"/>
        <end position="52"/>
    </location>
</feature>
<keyword evidence="4" id="KW-0964">Secreted</keyword>
<dbReference type="GO" id="GO:0046872">
    <property type="term" value="F:metal ion binding"/>
    <property type="evidence" value="ECO:0007669"/>
    <property type="project" value="UniProtKB-UniRule"/>
</dbReference>
<sequence>MPTSSRLLFLLPLFLLSSSLVAGDFLDGLPKCWRSCINNSNDLNCDGWDIPCICKASRGAFITDTVACARSTCDSPHWSIDLFLGPLELACEVVGQKIPQSIISSAECAATQSTAAPTSTSSARHTSKAQTHRSDVQTTVYITETYTTTITQTTTDDAGSTLYIIIPVIVEPSTILYGTASTLTDKGVAASTTTDFAISTIVVSPVPVSSSAAVTSAPQQASQTKSQTSSTSSKKTAETNNSNGSPFTNPQAAASTQTRSWVLAGLGLLVALF</sequence>
<evidence type="ECO:0000256" key="10">
    <source>
        <dbReference type="SAM" id="MobiDB-lite"/>
    </source>
</evidence>
<keyword evidence="9" id="KW-0349">Heme</keyword>
<comment type="caution">
    <text evidence="9">Lacks conserved residue(s) required for the propagation of feature annotation.</text>
</comment>
<evidence type="ECO:0000256" key="7">
    <source>
        <dbReference type="ARBA" id="ARBA00023157"/>
    </source>
</evidence>
<gene>
    <name evidence="13" type="ORF">K432DRAFT_443001</name>
</gene>
<evidence type="ECO:0000256" key="1">
    <source>
        <dbReference type="ARBA" id="ARBA00004589"/>
    </source>
</evidence>
<evidence type="ECO:0000256" key="9">
    <source>
        <dbReference type="PROSITE-ProRule" id="PRU01356"/>
    </source>
</evidence>
<dbReference type="AlphaFoldDB" id="A0A8E2EB24"/>
<evidence type="ECO:0000256" key="5">
    <source>
        <dbReference type="ARBA" id="ARBA00022622"/>
    </source>
</evidence>
<evidence type="ECO:0000256" key="3">
    <source>
        <dbReference type="ARBA" id="ARBA00010031"/>
    </source>
</evidence>
<organism evidence="13 14">
    <name type="scientific">Lepidopterella palustris CBS 459.81</name>
    <dbReference type="NCBI Taxonomy" id="1314670"/>
    <lineage>
        <taxon>Eukaryota</taxon>
        <taxon>Fungi</taxon>
        <taxon>Dikarya</taxon>
        <taxon>Ascomycota</taxon>
        <taxon>Pezizomycotina</taxon>
        <taxon>Dothideomycetes</taxon>
        <taxon>Pleosporomycetidae</taxon>
        <taxon>Mytilinidiales</taxon>
        <taxon>Argynnaceae</taxon>
        <taxon>Lepidopterella</taxon>
    </lineage>
</organism>
<comment type="subcellular location">
    <subcellularLocation>
        <location evidence="1">Membrane</location>
        <topology evidence="1">Lipid-anchor</topology>
        <topology evidence="1">GPI-anchor</topology>
    </subcellularLocation>
    <subcellularLocation>
        <location evidence="2">Secreted</location>
    </subcellularLocation>
</comment>
<feature type="domain" description="CFEM" evidence="12">
    <location>
        <begin position="4"/>
        <end position="118"/>
    </location>
</feature>
<keyword evidence="9" id="KW-0408">Iron</keyword>
<feature type="signal peptide" evidence="11">
    <location>
        <begin position="1"/>
        <end position="23"/>
    </location>
</feature>
<reference evidence="13 14" key="1">
    <citation type="journal article" date="2016" name="Nat. Commun.">
        <title>Ectomycorrhizal ecology is imprinted in the genome of the dominant symbiotic fungus Cenococcum geophilum.</title>
        <authorList>
            <consortium name="DOE Joint Genome Institute"/>
            <person name="Peter M."/>
            <person name="Kohler A."/>
            <person name="Ohm R.A."/>
            <person name="Kuo A."/>
            <person name="Krutzmann J."/>
            <person name="Morin E."/>
            <person name="Arend M."/>
            <person name="Barry K.W."/>
            <person name="Binder M."/>
            <person name="Choi C."/>
            <person name="Clum A."/>
            <person name="Copeland A."/>
            <person name="Grisel N."/>
            <person name="Haridas S."/>
            <person name="Kipfer T."/>
            <person name="LaButti K."/>
            <person name="Lindquist E."/>
            <person name="Lipzen A."/>
            <person name="Maire R."/>
            <person name="Meier B."/>
            <person name="Mihaltcheva S."/>
            <person name="Molinier V."/>
            <person name="Murat C."/>
            <person name="Poggeler S."/>
            <person name="Quandt C.A."/>
            <person name="Sperisen C."/>
            <person name="Tritt A."/>
            <person name="Tisserant E."/>
            <person name="Crous P.W."/>
            <person name="Henrissat B."/>
            <person name="Nehls U."/>
            <person name="Egli S."/>
            <person name="Spatafora J.W."/>
            <person name="Grigoriev I.V."/>
            <person name="Martin F.M."/>
        </authorList>
    </citation>
    <scope>NUCLEOTIDE SEQUENCE [LARGE SCALE GENOMIC DNA]</scope>
    <source>
        <strain evidence="13 14">CBS 459.81</strain>
    </source>
</reference>
<dbReference type="GO" id="GO:0098552">
    <property type="term" value="C:side of membrane"/>
    <property type="evidence" value="ECO:0007669"/>
    <property type="project" value="UniProtKB-KW"/>
</dbReference>
<evidence type="ECO:0000256" key="2">
    <source>
        <dbReference type="ARBA" id="ARBA00004613"/>
    </source>
</evidence>
<feature type="binding site" description="axial binding residue" evidence="9">
    <location>
        <position position="49"/>
    </location>
    <ligand>
        <name>heme</name>
        <dbReference type="ChEBI" id="CHEBI:30413"/>
    </ligand>
    <ligandPart>
        <name>Fe</name>
        <dbReference type="ChEBI" id="CHEBI:18248"/>
    </ligandPart>
</feature>
<feature type="compositionally biased region" description="Polar residues" evidence="10">
    <location>
        <begin position="244"/>
        <end position="253"/>
    </location>
</feature>
<evidence type="ECO:0000313" key="13">
    <source>
        <dbReference type="EMBL" id="OCK80652.1"/>
    </source>
</evidence>
<evidence type="ECO:0000256" key="11">
    <source>
        <dbReference type="SAM" id="SignalP"/>
    </source>
</evidence>
<keyword evidence="14" id="KW-1185">Reference proteome</keyword>
<protein>
    <recommendedName>
        <fullName evidence="12">CFEM domain-containing protein</fullName>
    </recommendedName>
</protein>
<accession>A0A8E2EB24</accession>
<dbReference type="PROSITE" id="PS52012">
    <property type="entry name" value="CFEM"/>
    <property type="match status" value="1"/>
</dbReference>
<keyword evidence="9" id="KW-0479">Metal-binding</keyword>
<feature type="region of interest" description="Disordered" evidence="10">
    <location>
        <begin position="214"/>
        <end position="253"/>
    </location>
</feature>
<dbReference type="InterPro" id="IPR008427">
    <property type="entry name" value="Extracellular_membr_CFEM_dom"/>
</dbReference>
<name>A0A8E2EB24_9PEZI</name>
<evidence type="ECO:0000256" key="8">
    <source>
        <dbReference type="ARBA" id="ARBA00023288"/>
    </source>
</evidence>
<evidence type="ECO:0000256" key="6">
    <source>
        <dbReference type="ARBA" id="ARBA00022729"/>
    </source>
</evidence>
<keyword evidence="5" id="KW-0336">GPI-anchor</keyword>
<keyword evidence="5" id="KW-0325">Glycoprotein</keyword>
<keyword evidence="8" id="KW-0449">Lipoprotein</keyword>
<keyword evidence="6 11" id="KW-0732">Signal</keyword>
<dbReference type="OrthoDB" id="3942789at2759"/>
<feature type="chain" id="PRO_5034921076" description="CFEM domain-containing protein" evidence="11">
    <location>
        <begin position="24"/>
        <end position="273"/>
    </location>
</feature>
<evidence type="ECO:0000313" key="14">
    <source>
        <dbReference type="Proteomes" id="UP000250266"/>
    </source>
</evidence>
<evidence type="ECO:0000259" key="12">
    <source>
        <dbReference type="PROSITE" id="PS52012"/>
    </source>
</evidence>
<comment type="similarity">
    <text evidence="3">Belongs to the RBT5 family.</text>
</comment>
<dbReference type="Pfam" id="PF05730">
    <property type="entry name" value="CFEM"/>
    <property type="match status" value="1"/>
</dbReference>
<feature type="compositionally biased region" description="Low complexity" evidence="10">
    <location>
        <begin position="214"/>
        <end position="243"/>
    </location>
</feature>
<evidence type="ECO:0000256" key="4">
    <source>
        <dbReference type="ARBA" id="ARBA00022525"/>
    </source>
</evidence>
<dbReference type="GO" id="GO:0005576">
    <property type="term" value="C:extracellular region"/>
    <property type="evidence" value="ECO:0007669"/>
    <property type="project" value="UniProtKB-SubCell"/>
</dbReference>
<dbReference type="EMBL" id="KV744951">
    <property type="protein sequence ID" value="OCK80652.1"/>
    <property type="molecule type" value="Genomic_DNA"/>
</dbReference>
<dbReference type="Proteomes" id="UP000250266">
    <property type="component" value="Unassembled WGS sequence"/>
</dbReference>